<gene>
    <name evidence="1" type="ORF">chiPu_0025491</name>
</gene>
<name>A0A401TF25_CHIPU</name>
<evidence type="ECO:0000313" key="1">
    <source>
        <dbReference type="EMBL" id="GCC41242.1"/>
    </source>
</evidence>
<reference evidence="1 2" key="1">
    <citation type="journal article" date="2018" name="Nat. Ecol. Evol.">
        <title>Shark genomes provide insights into elasmobranch evolution and the origin of vertebrates.</title>
        <authorList>
            <person name="Hara Y"/>
            <person name="Yamaguchi K"/>
            <person name="Onimaru K"/>
            <person name="Kadota M"/>
            <person name="Koyanagi M"/>
            <person name="Keeley SD"/>
            <person name="Tatsumi K"/>
            <person name="Tanaka K"/>
            <person name="Motone F"/>
            <person name="Kageyama Y"/>
            <person name="Nozu R"/>
            <person name="Adachi N"/>
            <person name="Nishimura O"/>
            <person name="Nakagawa R"/>
            <person name="Tanegashima C"/>
            <person name="Kiyatake I"/>
            <person name="Matsumoto R"/>
            <person name="Murakumo K"/>
            <person name="Nishida K"/>
            <person name="Terakita A"/>
            <person name="Kuratani S"/>
            <person name="Sato K"/>
            <person name="Hyodo S Kuraku.S."/>
        </authorList>
    </citation>
    <scope>NUCLEOTIDE SEQUENCE [LARGE SCALE GENOMIC DNA]</scope>
</reference>
<keyword evidence="2" id="KW-1185">Reference proteome</keyword>
<protein>
    <submittedName>
        <fullName evidence="1">Uncharacterized protein</fullName>
    </submittedName>
</protein>
<sequence length="80" mass="8929">ANIRLLLLSPDYAETHPEVVRINDGAFASPGAGLTVRQRDTGATRGRPRWRSGRRRHLLCRPLVPGQPRTVYGDTGGRRR</sequence>
<dbReference type="Proteomes" id="UP000287033">
    <property type="component" value="Unassembled WGS sequence"/>
</dbReference>
<evidence type="ECO:0000313" key="2">
    <source>
        <dbReference type="Proteomes" id="UP000287033"/>
    </source>
</evidence>
<comment type="caution">
    <text evidence="1">The sequence shown here is derived from an EMBL/GenBank/DDBJ whole genome shotgun (WGS) entry which is preliminary data.</text>
</comment>
<feature type="non-terminal residue" evidence="1">
    <location>
        <position position="1"/>
    </location>
</feature>
<proteinExistence type="predicted"/>
<organism evidence="1 2">
    <name type="scientific">Chiloscyllium punctatum</name>
    <name type="common">Brownbanded bambooshark</name>
    <name type="synonym">Hemiscyllium punctatum</name>
    <dbReference type="NCBI Taxonomy" id="137246"/>
    <lineage>
        <taxon>Eukaryota</taxon>
        <taxon>Metazoa</taxon>
        <taxon>Chordata</taxon>
        <taxon>Craniata</taxon>
        <taxon>Vertebrata</taxon>
        <taxon>Chondrichthyes</taxon>
        <taxon>Elasmobranchii</taxon>
        <taxon>Galeomorphii</taxon>
        <taxon>Galeoidea</taxon>
        <taxon>Orectolobiformes</taxon>
        <taxon>Hemiscylliidae</taxon>
        <taxon>Chiloscyllium</taxon>
    </lineage>
</organism>
<dbReference type="AlphaFoldDB" id="A0A401TF25"/>
<accession>A0A401TF25</accession>
<dbReference type="EMBL" id="BEZZ01059561">
    <property type="protein sequence ID" value="GCC41242.1"/>
    <property type="molecule type" value="Genomic_DNA"/>
</dbReference>